<keyword evidence="5" id="KW-1185">Reference proteome</keyword>
<dbReference type="EMBL" id="AP018052">
    <property type="protein sequence ID" value="BAZ94507.1"/>
    <property type="molecule type" value="Genomic_DNA"/>
</dbReference>
<dbReference type="Pfam" id="PF00156">
    <property type="entry name" value="Pribosyltran"/>
    <property type="match status" value="1"/>
</dbReference>
<dbReference type="GO" id="GO:0004422">
    <property type="term" value="F:hypoxanthine phosphoribosyltransferase activity"/>
    <property type="evidence" value="ECO:0007669"/>
    <property type="project" value="TreeGrafter"/>
</dbReference>
<dbReference type="PANTHER" id="PTHR43340">
    <property type="entry name" value="HYPOXANTHINE-GUANINE PHOSPHORIBOSYLTRANSFERASE"/>
    <property type="match status" value="1"/>
</dbReference>
<accession>A0A1Z4VSA1</accession>
<dbReference type="GO" id="GO:0032263">
    <property type="term" value="P:GMP salvage"/>
    <property type="evidence" value="ECO:0007669"/>
    <property type="project" value="TreeGrafter"/>
</dbReference>
<dbReference type="GO" id="GO:0032264">
    <property type="term" value="P:IMP salvage"/>
    <property type="evidence" value="ECO:0007669"/>
    <property type="project" value="TreeGrafter"/>
</dbReference>
<sequence length="184" mass="20640">MTDITPTEARQVLERAECVHSAEVVQDSLDSMATAITERMQDANPLVISVMTGAIVLAGQLLPRLHFPLQLDYVHATRYRGRTKGGELYWINRPNFPLKGRTVLILDDILDEGLTLEAIKDFCLQEGAATVYSAVLVRKRHDRCVDGVEADFTGLQVEDRYVFGCGMDYHGYHRNLPAIYAVDE</sequence>
<dbReference type="CDD" id="cd06223">
    <property type="entry name" value="PRTases_typeI"/>
    <property type="match status" value="1"/>
</dbReference>
<dbReference type="Gene3D" id="3.40.50.2020">
    <property type="match status" value="1"/>
</dbReference>
<evidence type="ECO:0000313" key="4">
    <source>
        <dbReference type="EMBL" id="BAZ94507.1"/>
    </source>
</evidence>
<dbReference type="GO" id="GO:0005829">
    <property type="term" value="C:cytosol"/>
    <property type="evidence" value="ECO:0007669"/>
    <property type="project" value="TreeGrafter"/>
</dbReference>
<dbReference type="Proteomes" id="UP000218765">
    <property type="component" value="Chromosome"/>
</dbReference>
<feature type="domain" description="Phosphoribosyltransferase" evidence="3">
    <location>
        <begin position="31"/>
        <end position="146"/>
    </location>
</feature>
<evidence type="ECO:0000256" key="2">
    <source>
        <dbReference type="ARBA" id="ARBA00049402"/>
    </source>
</evidence>
<evidence type="ECO:0000313" key="5">
    <source>
        <dbReference type="Proteomes" id="UP000218765"/>
    </source>
</evidence>
<organism evidence="4 5">
    <name type="scientific">Thiohalobacter thiocyanaticus</name>
    <dbReference type="NCBI Taxonomy" id="585455"/>
    <lineage>
        <taxon>Bacteria</taxon>
        <taxon>Pseudomonadati</taxon>
        <taxon>Pseudomonadota</taxon>
        <taxon>Gammaproteobacteria</taxon>
        <taxon>Thiohalobacterales</taxon>
        <taxon>Thiohalobacteraceae</taxon>
        <taxon>Thiohalobacter</taxon>
    </lineage>
</organism>
<keyword evidence="4" id="KW-0328">Glycosyltransferase</keyword>
<dbReference type="RefSeq" id="WP_096366589.1">
    <property type="nucleotide sequence ID" value="NZ_AP018052.1"/>
</dbReference>
<name>A0A1Z4VSA1_9GAMM</name>
<keyword evidence="4" id="KW-0808">Transferase</keyword>
<evidence type="ECO:0000259" key="3">
    <source>
        <dbReference type="Pfam" id="PF00156"/>
    </source>
</evidence>
<dbReference type="GO" id="GO:0000287">
    <property type="term" value="F:magnesium ion binding"/>
    <property type="evidence" value="ECO:0007669"/>
    <property type="project" value="TreeGrafter"/>
</dbReference>
<evidence type="ECO:0000256" key="1">
    <source>
        <dbReference type="ARBA" id="ARBA00048811"/>
    </source>
</evidence>
<gene>
    <name evidence="4" type="ORF">FOKN1_2127</name>
</gene>
<dbReference type="GO" id="GO:0006178">
    <property type="term" value="P:guanine salvage"/>
    <property type="evidence" value="ECO:0007669"/>
    <property type="project" value="TreeGrafter"/>
</dbReference>
<dbReference type="InterPro" id="IPR050408">
    <property type="entry name" value="HGPRT"/>
</dbReference>
<dbReference type="PANTHER" id="PTHR43340:SF1">
    <property type="entry name" value="HYPOXANTHINE PHOSPHORIBOSYLTRANSFERASE"/>
    <property type="match status" value="1"/>
</dbReference>
<dbReference type="OrthoDB" id="9802824at2"/>
<dbReference type="InterPro" id="IPR029057">
    <property type="entry name" value="PRTase-like"/>
</dbReference>
<protein>
    <submittedName>
        <fullName evidence="4">Hypoxanthine-guanine phosphoribosyltransferase</fullName>
    </submittedName>
</protein>
<comment type="catalytic activity">
    <reaction evidence="2">
        <text>IMP + diphosphate = hypoxanthine + 5-phospho-alpha-D-ribose 1-diphosphate</text>
        <dbReference type="Rhea" id="RHEA:17973"/>
        <dbReference type="ChEBI" id="CHEBI:17368"/>
        <dbReference type="ChEBI" id="CHEBI:33019"/>
        <dbReference type="ChEBI" id="CHEBI:58017"/>
        <dbReference type="ChEBI" id="CHEBI:58053"/>
        <dbReference type="EC" id="2.4.2.8"/>
    </reaction>
    <physiologicalReaction direction="right-to-left" evidence="2">
        <dbReference type="Rhea" id="RHEA:17975"/>
    </physiologicalReaction>
</comment>
<dbReference type="NCBIfam" id="NF006605">
    <property type="entry name" value="PRK09162.1"/>
    <property type="match status" value="1"/>
</dbReference>
<dbReference type="KEGG" id="ttc:FOKN1_2127"/>
<dbReference type="InterPro" id="IPR000836">
    <property type="entry name" value="PRTase_dom"/>
</dbReference>
<dbReference type="GO" id="GO:0046100">
    <property type="term" value="P:hypoxanthine metabolic process"/>
    <property type="evidence" value="ECO:0007669"/>
    <property type="project" value="TreeGrafter"/>
</dbReference>
<proteinExistence type="predicted"/>
<reference evidence="4 5" key="1">
    <citation type="submission" date="2017-05" db="EMBL/GenBank/DDBJ databases">
        <title>Thiocyanate degradation by Thiohalobacter thiocyanaticus FOKN1.</title>
        <authorList>
            <person name="Oshiki M."/>
            <person name="Fukushima T."/>
            <person name="Kawano S."/>
            <person name="Nakagawa J."/>
        </authorList>
    </citation>
    <scope>NUCLEOTIDE SEQUENCE [LARGE SCALE GENOMIC DNA]</scope>
    <source>
        <strain evidence="4 5">FOKN1</strain>
    </source>
</reference>
<comment type="catalytic activity">
    <reaction evidence="1">
        <text>GMP + diphosphate = guanine + 5-phospho-alpha-D-ribose 1-diphosphate</text>
        <dbReference type="Rhea" id="RHEA:25424"/>
        <dbReference type="ChEBI" id="CHEBI:16235"/>
        <dbReference type="ChEBI" id="CHEBI:33019"/>
        <dbReference type="ChEBI" id="CHEBI:58017"/>
        <dbReference type="ChEBI" id="CHEBI:58115"/>
        <dbReference type="EC" id="2.4.2.8"/>
    </reaction>
    <physiologicalReaction direction="right-to-left" evidence="1">
        <dbReference type="Rhea" id="RHEA:25426"/>
    </physiologicalReaction>
</comment>
<dbReference type="AlphaFoldDB" id="A0A1Z4VSA1"/>
<dbReference type="SUPFAM" id="SSF53271">
    <property type="entry name" value="PRTase-like"/>
    <property type="match status" value="1"/>
</dbReference>